<dbReference type="PANTHER" id="PTHR42928:SF5">
    <property type="entry name" value="BLR1237 PROTEIN"/>
    <property type="match status" value="1"/>
</dbReference>
<keyword evidence="2" id="KW-0732">Signal</keyword>
<dbReference type="RefSeq" id="WP_227388482.1">
    <property type="nucleotide sequence ID" value="NZ_JBHSCJ010000003.1"/>
</dbReference>
<dbReference type="EMBL" id="WHVL01000001">
    <property type="protein sequence ID" value="MCB8887884.1"/>
    <property type="molecule type" value="Genomic_DNA"/>
</dbReference>
<organism evidence="3 4">
    <name type="scientific">Vreelandella malpeensis</name>
    <dbReference type="NCBI Taxonomy" id="1172368"/>
    <lineage>
        <taxon>Bacteria</taxon>
        <taxon>Pseudomonadati</taxon>
        <taxon>Pseudomonadota</taxon>
        <taxon>Gammaproteobacteria</taxon>
        <taxon>Oceanospirillales</taxon>
        <taxon>Halomonadaceae</taxon>
        <taxon>Vreelandella</taxon>
    </lineage>
</organism>
<dbReference type="Gene3D" id="3.40.190.10">
    <property type="entry name" value="Periplasmic binding protein-like II"/>
    <property type="match status" value="1"/>
</dbReference>
<name>A0ABS8DNN2_9GAMM</name>
<dbReference type="InterPro" id="IPR005064">
    <property type="entry name" value="BUG"/>
</dbReference>
<evidence type="ECO:0000256" key="1">
    <source>
        <dbReference type="ARBA" id="ARBA00006987"/>
    </source>
</evidence>
<accession>A0ABS8DNN2</accession>
<gene>
    <name evidence="3" type="ORF">GEV37_01905</name>
</gene>
<dbReference type="InterPro" id="IPR042100">
    <property type="entry name" value="Bug_dom1"/>
</dbReference>
<dbReference type="Proteomes" id="UP001319882">
    <property type="component" value="Unassembled WGS sequence"/>
</dbReference>
<dbReference type="PIRSF" id="PIRSF017082">
    <property type="entry name" value="YflP"/>
    <property type="match status" value="1"/>
</dbReference>
<dbReference type="Pfam" id="PF03401">
    <property type="entry name" value="TctC"/>
    <property type="match status" value="1"/>
</dbReference>
<comment type="similarity">
    <text evidence="1">Belongs to the UPF0065 (bug) family.</text>
</comment>
<feature type="signal peptide" evidence="2">
    <location>
        <begin position="1"/>
        <end position="21"/>
    </location>
</feature>
<feature type="chain" id="PRO_5045483045" evidence="2">
    <location>
        <begin position="22"/>
        <end position="346"/>
    </location>
</feature>
<comment type="caution">
    <text evidence="3">The sequence shown here is derived from an EMBL/GenBank/DDBJ whole genome shotgun (WGS) entry which is preliminary data.</text>
</comment>
<dbReference type="SUPFAM" id="SSF53850">
    <property type="entry name" value="Periplasmic binding protein-like II"/>
    <property type="match status" value="1"/>
</dbReference>
<dbReference type="PANTHER" id="PTHR42928">
    <property type="entry name" value="TRICARBOXYLATE-BINDING PROTEIN"/>
    <property type="match status" value="1"/>
</dbReference>
<keyword evidence="4" id="KW-1185">Reference proteome</keyword>
<reference evidence="3 4" key="1">
    <citation type="journal article" date="2021" name="Sci. Rep.">
        <title>Genome analysis of a halophilic bacterium Halomonas malpeensis YU-PRIM-29(T) reveals its exopolysaccharide and pigment producing capabilities.</title>
        <authorList>
            <person name="Athmika"/>
            <person name="Ghate S.D."/>
            <person name="Arun A.B."/>
            <person name="Rao S.S."/>
            <person name="Kumar S.T.A."/>
            <person name="Kandiyil M.K."/>
            <person name="Saptami K."/>
            <person name="Rekha P.D."/>
        </authorList>
    </citation>
    <scope>NUCLEOTIDE SEQUENCE [LARGE SCALE GENOMIC DNA]</scope>
    <source>
        <strain evidence="4">prim 29</strain>
    </source>
</reference>
<protein>
    <submittedName>
        <fullName evidence="3">Tripartite tricarboxylate transporter substrate binding protein</fullName>
    </submittedName>
</protein>
<evidence type="ECO:0000313" key="4">
    <source>
        <dbReference type="Proteomes" id="UP001319882"/>
    </source>
</evidence>
<proteinExistence type="inferred from homology"/>
<sequence>MPLALAAFSVFSRGTSPRAFASLGAASCLALGGMALGLSPQAKAETWPDRPIEIIVPFDAGGSADRLARGLAEHLSPRLGVPVTVLNRPGGAGALGATYFQQQPADGDTLLVMQAAPYLASAIEVSGAPVTWSDFALLSAQWNDYGIVAVHDESPYDTLEQLIEAMREPGQVSSGIIVGNGGHIQTLMMMDALEIDHDNVRFVTYSGGAPLRTALAGNQVDFEILAAEAALTIEEEIRPLAVVHDQQSDDWDAPLLNDALADLGVEALPLVGGNVTGLMVHASLEQEYPERYARLLKAYRETLESDEFTTWADQAAIGADWVSPEESQALIDAAYEAIQQYAPLIK</sequence>
<dbReference type="Gene3D" id="3.40.190.150">
    <property type="entry name" value="Bordetella uptake gene, domain 1"/>
    <property type="match status" value="1"/>
</dbReference>
<dbReference type="CDD" id="cd07012">
    <property type="entry name" value="PBP2_Bug_TTT"/>
    <property type="match status" value="1"/>
</dbReference>
<evidence type="ECO:0000313" key="3">
    <source>
        <dbReference type="EMBL" id="MCB8887884.1"/>
    </source>
</evidence>
<evidence type="ECO:0000256" key="2">
    <source>
        <dbReference type="SAM" id="SignalP"/>
    </source>
</evidence>